<protein>
    <submittedName>
        <fullName evidence="2">Uncharacterized protein</fullName>
    </submittedName>
</protein>
<organism evidence="2 3">
    <name type="scientific">Polychaeton citri CBS 116435</name>
    <dbReference type="NCBI Taxonomy" id="1314669"/>
    <lineage>
        <taxon>Eukaryota</taxon>
        <taxon>Fungi</taxon>
        <taxon>Dikarya</taxon>
        <taxon>Ascomycota</taxon>
        <taxon>Pezizomycotina</taxon>
        <taxon>Dothideomycetes</taxon>
        <taxon>Dothideomycetidae</taxon>
        <taxon>Capnodiales</taxon>
        <taxon>Capnodiaceae</taxon>
        <taxon>Polychaeton</taxon>
    </lineage>
</organism>
<dbReference type="AlphaFoldDB" id="A0A9P4QI20"/>
<proteinExistence type="predicted"/>
<feature type="compositionally biased region" description="Basic and acidic residues" evidence="1">
    <location>
        <begin position="103"/>
        <end position="112"/>
    </location>
</feature>
<feature type="region of interest" description="Disordered" evidence="1">
    <location>
        <begin position="66"/>
        <end position="144"/>
    </location>
</feature>
<gene>
    <name evidence="2" type="ORF">K431DRAFT_55828</name>
</gene>
<evidence type="ECO:0000256" key="1">
    <source>
        <dbReference type="SAM" id="MobiDB-lite"/>
    </source>
</evidence>
<dbReference type="Proteomes" id="UP000799441">
    <property type="component" value="Unassembled WGS sequence"/>
</dbReference>
<feature type="compositionally biased region" description="Polar residues" evidence="1">
    <location>
        <begin position="231"/>
        <end position="245"/>
    </location>
</feature>
<evidence type="ECO:0000313" key="3">
    <source>
        <dbReference type="Proteomes" id="UP000799441"/>
    </source>
</evidence>
<accession>A0A9P4QI20</accession>
<keyword evidence="3" id="KW-1185">Reference proteome</keyword>
<evidence type="ECO:0000313" key="2">
    <source>
        <dbReference type="EMBL" id="KAF2725948.1"/>
    </source>
</evidence>
<dbReference type="EMBL" id="MU003766">
    <property type="protein sequence ID" value="KAF2725948.1"/>
    <property type="molecule type" value="Genomic_DNA"/>
</dbReference>
<feature type="compositionally biased region" description="Low complexity" evidence="1">
    <location>
        <begin position="182"/>
        <end position="230"/>
    </location>
</feature>
<reference evidence="2" key="1">
    <citation type="journal article" date="2020" name="Stud. Mycol.">
        <title>101 Dothideomycetes genomes: a test case for predicting lifestyles and emergence of pathogens.</title>
        <authorList>
            <person name="Haridas S."/>
            <person name="Albert R."/>
            <person name="Binder M."/>
            <person name="Bloem J."/>
            <person name="Labutti K."/>
            <person name="Salamov A."/>
            <person name="Andreopoulos B."/>
            <person name="Baker S."/>
            <person name="Barry K."/>
            <person name="Bills G."/>
            <person name="Bluhm B."/>
            <person name="Cannon C."/>
            <person name="Castanera R."/>
            <person name="Culley D."/>
            <person name="Daum C."/>
            <person name="Ezra D."/>
            <person name="Gonzalez J."/>
            <person name="Henrissat B."/>
            <person name="Kuo A."/>
            <person name="Liang C."/>
            <person name="Lipzen A."/>
            <person name="Lutzoni F."/>
            <person name="Magnuson J."/>
            <person name="Mondo S."/>
            <person name="Nolan M."/>
            <person name="Ohm R."/>
            <person name="Pangilinan J."/>
            <person name="Park H.-J."/>
            <person name="Ramirez L."/>
            <person name="Alfaro M."/>
            <person name="Sun H."/>
            <person name="Tritt A."/>
            <person name="Yoshinaga Y."/>
            <person name="Zwiers L.-H."/>
            <person name="Turgeon B."/>
            <person name="Goodwin S."/>
            <person name="Spatafora J."/>
            <person name="Crous P."/>
            <person name="Grigoriev I."/>
        </authorList>
    </citation>
    <scope>NUCLEOTIDE SEQUENCE</scope>
    <source>
        <strain evidence="2">CBS 116435</strain>
    </source>
</reference>
<name>A0A9P4QI20_9PEZI</name>
<feature type="region of interest" description="Disordered" evidence="1">
    <location>
        <begin position="166"/>
        <end position="245"/>
    </location>
</feature>
<sequence length="245" mass="26531">MPYRWSFDELRSLQYGGHSQVTPATVTSTLYTLYNVDPRRDSNASSQVSHCLHELEFNRTIGFSTESSPAAARRDPWTSPDSIRPSGLKRNARHSTLGNPGTESERGERGRVEAQSTTGCKEAPPPGRKGDAYRRHSRMSTSLGRGPLSAIVRYPWVARTTATATATTAARSECRSPPPSTLSPSTSTRRSPTTPRARRGLSTATSPTRASAASPSPLTASSTKSKAARTQRSSRANLYRSTLPP</sequence>
<comment type="caution">
    <text evidence="2">The sequence shown here is derived from an EMBL/GenBank/DDBJ whole genome shotgun (WGS) entry which is preliminary data.</text>
</comment>